<dbReference type="InterPro" id="IPR025091">
    <property type="entry name" value="DUF4019"/>
</dbReference>
<evidence type="ECO:0000313" key="1">
    <source>
        <dbReference type="EMBL" id="CBH23226.1"/>
    </source>
</evidence>
<dbReference type="KEGG" id="srm:SRM_00305"/>
<dbReference type="Pfam" id="PF13211">
    <property type="entry name" value="DUF4019"/>
    <property type="match status" value="1"/>
</dbReference>
<reference evidence="1 2" key="1">
    <citation type="journal article" date="2010" name="ISME J.">
        <title>Fine-scale evolution: genomic, phenotypic and ecological differentiation in two coexisting Salinibacter ruber strains.</title>
        <authorList>
            <person name="Pena A."/>
            <person name="Teeling H."/>
            <person name="Huerta-Cepas J."/>
            <person name="Santos F."/>
            <person name="Yarza P."/>
            <person name="Brito-Echeverria J."/>
            <person name="Lucio M."/>
            <person name="Schmitt-Kopplin P."/>
            <person name="Meseguer I."/>
            <person name="Schenowitz C."/>
            <person name="Dossat C."/>
            <person name="Barbe V."/>
            <person name="Dopazo J."/>
            <person name="Rossello-Mora R."/>
            <person name="Schuler M."/>
            <person name="Glockner F.O."/>
            <person name="Amann R."/>
            <person name="Gabaldon T."/>
            <person name="Anton J."/>
        </authorList>
    </citation>
    <scope>NUCLEOTIDE SEQUENCE [LARGE SCALE GENOMIC DNA]</scope>
    <source>
        <strain evidence="1 2">M8</strain>
    </source>
</reference>
<sequence>MGPFAIHLVRSVQQGLALLMNLAFFMNAASPFPKKARWALLVIAAAVLVTGAAPTRAQSPDTTESGASSQNAMVKRAKAEAKRWLGFIDRGEYEASWTEASDYLQSGTTAEQWAARVRGAHASLDSLHDRTLVAARHTTTHPELREGSDAVVVQYRSTYETSRGVRSWLETVTVYKGREGWGVVKYLIRPEQQ</sequence>
<accession>D5H5C1</accession>
<dbReference type="HOGENOM" id="CLU_1407877_0_0_10"/>
<dbReference type="EMBL" id="FP565814">
    <property type="protein sequence ID" value="CBH23226.1"/>
    <property type="molecule type" value="Genomic_DNA"/>
</dbReference>
<name>D5H5C1_SALRM</name>
<protein>
    <submittedName>
        <fullName evidence="1">Uncharacterized protein</fullName>
    </submittedName>
</protein>
<proteinExistence type="predicted"/>
<evidence type="ECO:0000313" key="2">
    <source>
        <dbReference type="Proteomes" id="UP000000933"/>
    </source>
</evidence>
<organism evidence="1 2">
    <name type="scientific">Salinibacter ruber (strain M8)</name>
    <dbReference type="NCBI Taxonomy" id="761659"/>
    <lineage>
        <taxon>Bacteria</taxon>
        <taxon>Pseudomonadati</taxon>
        <taxon>Rhodothermota</taxon>
        <taxon>Rhodothermia</taxon>
        <taxon>Rhodothermales</taxon>
        <taxon>Salinibacteraceae</taxon>
        <taxon>Salinibacter</taxon>
    </lineage>
</organism>
<reference evidence="2" key="2">
    <citation type="submission" date="2010-04" db="EMBL/GenBank/DDBJ databases">
        <title>Genome sequence of Salinibacter ruber M8.</title>
        <authorList>
            <consortium name="Genoscope"/>
        </authorList>
    </citation>
    <scope>NUCLEOTIDE SEQUENCE [LARGE SCALE GENOMIC DNA]</scope>
    <source>
        <strain evidence="2">M8</strain>
    </source>
</reference>
<gene>
    <name evidence="1" type="ordered locus">SRM_00305</name>
</gene>
<dbReference type="Proteomes" id="UP000000933">
    <property type="component" value="Chromosome"/>
</dbReference>
<dbReference type="AlphaFoldDB" id="D5H5C1"/>